<evidence type="ECO:0000313" key="1">
    <source>
        <dbReference type="Ensembl" id="ENSOMEP00000026458.1"/>
    </source>
</evidence>
<dbReference type="PaxDb" id="30732-ENSOMEP00000026458"/>
<accession>A0A3B3D8N1</accession>
<proteinExistence type="predicted"/>
<dbReference type="Ensembl" id="ENSOMET00000004516.1">
    <property type="protein sequence ID" value="ENSOMEP00000026458.1"/>
    <property type="gene ID" value="ENSOMEG00000008279.1"/>
</dbReference>
<evidence type="ECO:0000313" key="2">
    <source>
        <dbReference type="Proteomes" id="UP000261560"/>
    </source>
</evidence>
<protein>
    <submittedName>
        <fullName evidence="1">Uncharacterized protein</fullName>
    </submittedName>
</protein>
<dbReference type="AlphaFoldDB" id="A0A3B3D8N1"/>
<dbReference type="Proteomes" id="UP000261560">
    <property type="component" value="Unplaced"/>
</dbReference>
<sequence length="195" mass="22328">LVSPVHRLLLSVQRLLQNQLRELVPVCLSLHIKIKIVVFRNGIGAERVRANVGVERVFYGEARPRNGALGYFHGYVRLWEAGWVIIDIHDFDLHAKQLQWVFQKHFQVQLARGGLLTDFFPVNFLLHHQRAVLQVHLQVVRPRVGHRLEAASGKFGDVQPQILSNIPNHGARLLLLWHGVVQLTDSSIQNGEQEY</sequence>
<keyword evidence="2" id="KW-1185">Reference proteome</keyword>
<reference evidence="1" key="2">
    <citation type="submission" date="2025-09" db="UniProtKB">
        <authorList>
            <consortium name="Ensembl"/>
        </authorList>
    </citation>
    <scope>IDENTIFICATION</scope>
</reference>
<reference evidence="1" key="1">
    <citation type="submission" date="2025-08" db="UniProtKB">
        <authorList>
            <consortium name="Ensembl"/>
        </authorList>
    </citation>
    <scope>IDENTIFICATION</scope>
</reference>
<dbReference type="GeneTree" id="ENSGT00960000186715"/>
<organism evidence="1 2">
    <name type="scientific">Oryzias melastigma</name>
    <name type="common">Marine medaka</name>
    <dbReference type="NCBI Taxonomy" id="30732"/>
    <lineage>
        <taxon>Eukaryota</taxon>
        <taxon>Metazoa</taxon>
        <taxon>Chordata</taxon>
        <taxon>Craniata</taxon>
        <taxon>Vertebrata</taxon>
        <taxon>Euteleostomi</taxon>
        <taxon>Actinopterygii</taxon>
        <taxon>Neopterygii</taxon>
        <taxon>Teleostei</taxon>
        <taxon>Neoteleostei</taxon>
        <taxon>Acanthomorphata</taxon>
        <taxon>Ovalentaria</taxon>
        <taxon>Atherinomorphae</taxon>
        <taxon>Beloniformes</taxon>
        <taxon>Adrianichthyidae</taxon>
        <taxon>Oryziinae</taxon>
        <taxon>Oryzias</taxon>
    </lineage>
</organism>
<name>A0A3B3D8N1_ORYME</name>
<dbReference type="OMA" id="IVVDIHH"/>